<dbReference type="Pfam" id="PF01590">
    <property type="entry name" value="GAF"/>
    <property type="match status" value="1"/>
</dbReference>
<sequence>MAGFLLSASRLCGSPPAAVQYSAERSPIGPGYPLMTASFTVGHSPLLAASPLYARLVREGIALRCLEADTSIAQDIEVLLLDAPLLQARPLADWQACGASLVAFDAPPGVLPLPGAASEDELLALLGFAAEQFRLRQKTDQLAAALHDKDGDLQKLVDVGLALSAEKDLERLLSKILTEGRRLSNSDAASLFLVDKKGEQPQLLFKLTQNSSLPTRFQEQRMPLTKASIAGYVALTSTELNIADAYAIPADAPYRFNRSFDMQVGYRTMSLLAIPMLNHRHEVVGVLEFINCQDDAGSVIAFDEVMAASLRALASQAAVAIENRQLLDDISQLFDGFVQASVFAIEQRDPTSAGHSFRVADLCIALARQLPLAPMAHLRTQALGDEGLRELRYAALLHDFGKVGVREHVLTKAKKLPEPVVDNLRYRVALAKESLQNQTLRRMLNAYRQYGALDEQLRLQWEQELAVECQRLDQYLHDILKANEPSVLTEGDFQHLQEIQGHVVKSHDDSLIGLLSESEFGALAIRRGSLTQEERAEIERHVVHTRDFLKLIPWTPALQRIPEIAAAHHEKLDGSGYPKGLAGEQIPCGSRIMTICDIYDALTASDRPYKPAVPVEHALDILQAEVRSGLLDGDLVRVFIDSRCYLNPAQSAALPPPSAAPSTAPAYAHHVCDYEPCDKHRH</sequence>
<feature type="domain" description="HD-GYP" evidence="1">
    <location>
        <begin position="453"/>
        <end position="655"/>
    </location>
</feature>
<dbReference type="PANTHER" id="PTHR43155:SF2">
    <property type="entry name" value="CYCLIC DI-GMP PHOSPHODIESTERASE PA4108"/>
    <property type="match status" value="1"/>
</dbReference>
<keyword evidence="2" id="KW-0378">Hydrolase</keyword>
<evidence type="ECO:0000313" key="2">
    <source>
        <dbReference type="EMBL" id="PYC23601.1"/>
    </source>
</evidence>
<dbReference type="InterPro" id="IPR037522">
    <property type="entry name" value="HD_GYP_dom"/>
</dbReference>
<dbReference type="SMART" id="SM00065">
    <property type="entry name" value="GAF"/>
    <property type="match status" value="1"/>
</dbReference>
<dbReference type="Pfam" id="PF01966">
    <property type="entry name" value="HD"/>
    <property type="match status" value="1"/>
</dbReference>
<accession>A0A2V4KPD2</accession>
<dbReference type="Pfam" id="PF13487">
    <property type="entry name" value="HD_5"/>
    <property type="match status" value="1"/>
</dbReference>
<dbReference type="PROSITE" id="PS51832">
    <property type="entry name" value="HD_GYP"/>
    <property type="match status" value="1"/>
</dbReference>
<dbReference type="Gene3D" id="3.30.450.40">
    <property type="match status" value="1"/>
</dbReference>
<dbReference type="Proteomes" id="UP000248146">
    <property type="component" value="Unassembled WGS sequence"/>
</dbReference>
<evidence type="ECO:0000313" key="3">
    <source>
        <dbReference type="Proteomes" id="UP000248146"/>
    </source>
</evidence>
<dbReference type="InterPro" id="IPR006674">
    <property type="entry name" value="HD_domain"/>
</dbReference>
<gene>
    <name evidence="2" type="ORF">DMO17_13220</name>
</gene>
<dbReference type="SUPFAM" id="SSF109604">
    <property type="entry name" value="HD-domain/PDEase-like"/>
    <property type="match status" value="1"/>
</dbReference>
<reference evidence="2 3" key="1">
    <citation type="submission" date="2018-06" db="EMBL/GenBank/DDBJ databases">
        <title>Pseudomonas diversity within urban Lake Michigan freshwaters.</title>
        <authorList>
            <person name="Batrich M."/>
            <person name="Hatzopoulos T."/>
            <person name="Putonti C."/>
        </authorList>
    </citation>
    <scope>NUCLEOTIDE SEQUENCE [LARGE SCALE GENOMIC DNA]</scope>
    <source>
        <strain evidence="2 3">MB-090714</strain>
    </source>
</reference>
<dbReference type="GO" id="GO:0008081">
    <property type="term" value="F:phosphoric diester hydrolase activity"/>
    <property type="evidence" value="ECO:0007669"/>
    <property type="project" value="UniProtKB-ARBA"/>
</dbReference>
<dbReference type="SMART" id="SM00471">
    <property type="entry name" value="HDc"/>
    <property type="match status" value="1"/>
</dbReference>
<organism evidence="2 3">
    <name type="scientific">Aquipseudomonas alcaligenes</name>
    <name type="common">Pseudomonas alcaligenes</name>
    <dbReference type="NCBI Taxonomy" id="43263"/>
    <lineage>
        <taxon>Bacteria</taxon>
        <taxon>Pseudomonadati</taxon>
        <taxon>Pseudomonadota</taxon>
        <taxon>Gammaproteobacteria</taxon>
        <taxon>Pseudomonadales</taxon>
        <taxon>Pseudomonadaceae</taxon>
        <taxon>Aquipseudomonas</taxon>
    </lineage>
</organism>
<proteinExistence type="predicted"/>
<dbReference type="InterPro" id="IPR003018">
    <property type="entry name" value="GAF"/>
</dbReference>
<dbReference type="PANTHER" id="PTHR43155">
    <property type="entry name" value="CYCLIC DI-GMP PHOSPHODIESTERASE PA4108-RELATED"/>
    <property type="match status" value="1"/>
</dbReference>
<dbReference type="InterPro" id="IPR003607">
    <property type="entry name" value="HD/PDEase_dom"/>
</dbReference>
<dbReference type="EMBL" id="QJRX01000006">
    <property type="protein sequence ID" value="PYC23601.1"/>
    <property type="molecule type" value="Genomic_DNA"/>
</dbReference>
<protein>
    <submittedName>
        <fullName evidence="2">HD family phosphohydrolase</fullName>
    </submittedName>
</protein>
<evidence type="ECO:0000259" key="1">
    <source>
        <dbReference type="PROSITE" id="PS51832"/>
    </source>
</evidence>
<dbReference type="SUPFAM" id="SSF55781">
    <property type="entry name" value="GAF domain-like"/>
    <property type="match status" value="1"/>
</dbReference>
<dbReference type="Gene3D" id="1.10.3210.10">
    <property type="entry name" value="Hypothetical protein af1432"/>
    <property type="match status" value="2"/>
</dbReference>
<dbReference type="CDD" id="cd00077">
    <property type="entry name" value="HDc"/>
    <property type="match status" value="1"/>
</dbReference>
<dbReference type="InterPro" id="IPR029016">
    <property type="entry name" value="GAF-like_dom_sf"/>
</dbReference>
<name>A0A2V4KPD2_AQUAC</name>
<dbReference type="OrthoDB" id="9764808at2"/>
<dbReference type="AlphaFoldDB" id="A0A2V4KPD2"/>
<comment type="caution">
    <text evidence="2">The sequence shown here is derived from an EMBL/GenBank/DDBJ whole genome shotgun (WGS) entry which is preliminary data.</text>
</comment>